<evidence type="ECO:0000313" key="6">
    <source>
        <dbReference type="EMBL" id="PIP58257.1"/>
    </source>
</evidence>
<dbReference type="Gene3D" id="3.40.140.10">
    <property type="entry name" value="Cytidine Deaminase, domain 2"/>
    <property type="match status" value="1"/>
</dbReference>
<dbReference type="GO" id="GO:0005737">
    <property type="term" value="C:cytoplasm"/>
    <property type="evidence" value="ECO:0007669"/>
    <property type="project" value="TreeGrafter"/>
</dbReference>
<dbReference type="GO" id="GO:0008270">
    <property type="term" value="F:zinc ion binding"/>
    <property type="evidence" value="ECO:0007669"/>
    <property type="project" value="InterPro"/>
</dbReference>
<dbReference type="PANTHER" id="PTHR11086">
    <property type="entry name" value="DEOXYCYTIDYLATE DEAMINASE-RELATED"/>
    <property type="match status" value="1"/>
</dbReference>
<dbReference type="AlphaFoldDB" id="A0A2H0BKQ6"/>
<comment type="caution">
    <text evidence="6">The sequence shown here is derived from an EMBL/GenBank/DDBJ whole genome shotgun (WGS) entry which is preliminary data.</text>
</comment>
<feature type="non-terminal residue" evidence="6">
    <location>
        <position position="245"/>
    </location>
</feature>
<dbReference type="InterPro" id="IPR016193">
    <property type="entry name" value="Cytidine_deaminase-like"/>
</dbReference>
<feature type="domain" description="CMP/dCMP-type deaminase" evidence="5">
    <location>
        <begin position="122"/>
        <end position="245"/>
    </location>
</feature>
<evidence type="ECO:0000259" key="5">
    <source>
        <dbReference type="PROSITE" id="PS51747"/>
    </source>
</evidence>
<proteinExistence type="inferred from homology"/>
<accession>A0A2H0BKQ6</accession>
<dbReference type="SUPFAM" id="SSF53927">
    <property type="entry name" value="Cytidine deaminase-like"/>
    <property type="match status" value="1"/>
</dbReference>
<dbReference type="GO" id="GO:0004132">
    <property type="term" value="F:dCMP deaminase activity"/>
    <property type="evidence" value="ECO:0007669"/>
    <property type="project" value="TreeGrafter"/>
</dbReference>
<dbReference type="InterPro" id="IPR016192">
    <property type="entry name" value="APOBEC/CMP_deaminase_Zn-bd"/>
</dbReference>
<organism evidence="6 7">
    <name type="scientific">Candidatus Vogelbacteria bacterium CG22_combo_CG10-13_8_21_14_all_37_9</name>
    <dbReference type="NCBI Taxonomy" id="1975046"/>
    <lineage>
        <taxon>Bacteria</taxon>
        <taxon>Candidatus Vogeliibacteriota</taxon>
    </lineage>
</organism>
<reference evidence="6 7" key="1">
    <citation type="submission" date="2017-09" db="EMBL/GenBank/DDBJ databases">
        <title>Depth-based differentiation of microbial function through sediment-hosted aquifers and enrichment of novel symbionts in the deep terrestrial subsurface.</title>
        <authorList>
            <person name="Probst A.J."/>
            <person name="Ladd B."/>
            <person name="Jarett J.K."/>
            <person name="Geller-Mcgrath D.E."/>
            <person name="Sieber C.M."/>
            <person name="Emerson J.B."/>
            <person name="Anantharaman K."/>
            <person name="Thomas B.C."/>
            <person name="Malmstrom R."/>
            <person name="Stieglmeier M."/>
            <person name="Klingl A."/>
            <person name="Woyke T."/>
            <person name="Ryan C.M."/>
            <person name="Banfield J.F."/>
        </authorList>
    </citation>
    <scope>NUCLEOTIDE SEQUENCE [LARGE SCALE GENOMIC DNA]</scope>
    <source>
        <strain evidence="6">CG22_combo_CG10-13_8_21_14_all_37_9</strain>
    </source>
</reference>
<gene>
    <name evidence="6" type="ORF">COX02_01250</name>
</gene>
<dbReference type="InterPro" id="IPR015517">
    <property type="entry name" value="dCMP_deaminase-rel"/>
</dbReference>
<sequence length="245" mass="27322">MIHKALLEFFWEIGSPILILGKSLLEDFSQLEHDLRAIRPEEARQMLIGLGFKAEILSRSALLELSTSSTCILPKDEVMLEFAEKYLPKHQVIFQECFIRWHKTNVTSEESLAPDQVVSVSEFAKEMMGMAYKQADSSTDWWRQVGAVITQGTKVLVTAYNQYLPTSFSPVIDGDIRVCFGFGEQLEICGPIHAEASAIAHCARKGLATEGADLYCTTFPCPGCARSIIKAGIRRVFYVEGYSVA</sequence>
<evidence type="ECO:0000256" key="1">
    <source>
        <dbReference type="ARBA" id="ARBA00006576"/>
    </source>
</evidence>
<dbReference type="PANTHER" id="PTHR11086:SF18">
    <property type="entry name" value="DEOXYCYTIDYLATE DEAMINASE"/>
    <property type="match status" value="1"/>
</dbReference>
<dbReference type="EMBL" id="PCSX01000022">
    <property type="protein sequence ID" value="PIP58257.1"/>
    <property type="molecule type" value="Genomic_DNA"/>
</dbReference>
<dbReference type="InterPro" id="IPR002125">
    <property type="entry name" value="CMP_dCMP_dom"/>
</dbReference>
<keyword evidence="2" id="KW-0479">Metal-binding</keyword>
<dbReference type="Pfam" id="PF00383">
    <property type="entry name" value="dCMP_cyt_deam_1"/>
    <property type="match status" value="1"/>
</dbReference>
<name>A0A2H0BKQ6_9BACT</name>
<dbReference type="PROSITE" id="PS00903">
    <property type="entry name" value="CYT_DCMP_DEAMINASES_1"/>
    <property type="match status" value="1"/>
</dbReference>
<dbReference type="PROSITE" id="PS51747">
    <property type="entry name" value="CYT_DCMP_DEAMINASES_2"/>
    <property type="match status" value="1"/>
</dbReference>
<protein>
    <recommendedName>
        <fullName evidence="5">CMP/dCMP-type deaminase domain-containing protein</fullName>
    </recommendedName>
</protein>
<evidence type="ECO:0000313" key="7">
    <source>
        <dbReference type="Proteomes" id="UP000229334"/>
    </source>
</evidence>
<dbReference type="Proteomes" id="UP000229334">
    <property type="component" value="Unassembled WGS sequence"/>
</dbReference>
<evidence type="ECO:0000256" key="3">
    <source>
        <dbReference type="ARBA" id="ARBA00022801"/>
    </source>
</evidence>
<keyword evidence="4" id="KW-0862">Zinc</keyword>
<evidence type="ECO:0000256" key="4">
    <source>
        <dbReference type="ARBA" id="ARBA00022833"/>
    </source>
</evidence>
<comment type="similarity">
    <text evidence="1">Belongs to the cytidine and deoxycytidylate deaminase family.</text>
</comment>
<evidence type="ECO:0000256" key="2">
    <source>
        <dbReference type="ARBA" id="ARBA00022723"/>
    </source>
</evidence>
<keyword evidence="3" id="KW-0378">Hydrolase</keyword>